<protein>
    <recommendedName>
        <fullName evidence="3">DUF5050 domain-containing protein</fullName>
    </recommendedName>
</protein>
<keyword evidence="2" id="KW-1185">Reference proteome</keyword>
<reference evidence="1 2" key="1">
    <citation type="submission" date="2019-10" db="EMBL/GenBank/DDBJ databases">
        <title>Description of Paenibacillus pedi sp. nov.</title>
        <authorList>
            <person name="Carlier A."/>
            <person name="Qi S."/>
        </authorList>
    </citation>
    <scope>NUCLEOTIDE SEQUENCE [LARGE SCALE GENOMIC DNA]</scope>
    <source>
        <strain evidence="1 2">LMG 31457</strain>
    </source>
</reference>
<dbReference type="Proteomes" id="UP000618579">
    <property type="component" value="Unassembled WGS sequence"/>
</dbReference>
<accession>A0ABX1ZN43</accession>
<proteinExistence type="predicted"/>
<dbReference type="SUPFAM" id="SSF63825">
    <property type="entry name" value="YWTD domain"/>
    <property type="match status" value="1"/>
</dbReference>
<comment type="caution">
    <text evidence="1">The sequence shown here is derived from an EMBL/GenBank/DDBJ whole genome shotgun (WGS) entry which is preliminary data.</text>
</comment>
<evidence type="ECO:0008006" key="3">
    <source>
        <dbReference type="Google" id="ProtNLM"/>
    </source>
</evidence>
<sequence>MLRVTGSDVQTVFEDRIALALTFDQGWIYFSEQPAGGSFMERVVTRVRLDGTGEERIVGGDELIGVKNFTVQNGVVYYVNLYDMGLYKRNIEDESVATLVTNKQKKSIYTTTNGLYVLSYEGDWYFIDKDGKIPFSKPARSVQ</sequence>
<dbReference type="EMBL" id="WHNZ01000036">
    <property type="protein sequence ID" value="NOV01514.1"/>
    <property type="molecule type" value="Genomic_DNA"/>
</dbReference>
<evidence type="ECO:0000313" key="2">
    <source>
        <dbReference type="Proteomes" id="UP000618579"/>
    </source>
</evidence>
<dbReference type="RefSeq" id="WP_171684346.1">
    <property type="nucleotide sequence ID" value="NZ_WHNZ01000036.1"/>
</dbReference>
<gene>
    <name evidence="1" type="ORF">GC097_15970</name>
</gene>
<organism evidence="1 2">
    <name type="scientific">Paenibacillus planticolens</name>
    <dbReference type="NCBI Taxonomy" id="2654976"/>
    <lineage>
        <taxon>Bacteria</taxon>
        <taxon>Bacillati</taxon>
        <taxon>Bacillota</taxon>
        <taxon>Bacilli</taxon>
        <taxon>Bacillales</taxon>
        <taxon>Paenibacillaceae</taxon>
        <taxon>Paenibacillus</taxon>
    </lineage>
</organism>
<name>A0ABX1ZN43_9BACL</name>
<evidence type="ECO:0000313" key="1">
    <source>
        <dbReference type="EMBL" id="NOV01514.1"/>
    </source>
</evidence>